<organism evidence="1 2">
    <name type="scientific">Candidatus Muproteobacteria bacterium RBG_16_65_34</name>
    <dbReference type="NCBI Taxonomy" id="1817760"/>
    <lineage>
        <taxon>Bacteria</taxon>
        <taxon>Pseudomonadati</taxon>
        <taxon>Pseudomonadota</taxon>
        <taxon>Candidatus Muproteobacteria</taxon>
    </lineage>
</organism>
<dbReference type="STRING" id="1817760.A2151_04645"/>
<dbReference type="EMBL" id="MFSU01000068">
    <property type="protein sequence ID" value="OGI46994.1"/>
    <property type="molecule type" value="Genomic_DNA"/>
</dbReference>
<reference evidence="1 2" key="1">
    <citation type="journal article" date="2016" name="Nat. Commun.">
        <title>Thousands of microbial genomes shed light on interconnected biogeochemical processes in an aquifer system.</title>
        <authorList>
            <person name="Anantharaman K."/>
            <person name="Brown C.T."/>
            <person name="Hug L.A."/>
            <person name="Sharon I."/>
            <person name="Castelle C.J."/>
            <person name="Probst A.J."/>
            <person name="Thomas B.C."/>
            <person name="Singh A."/>
            <person name="Wilkins M.J."/>
            <person name="Karaoz U."/>
            <person name="Brodie E.L."/>
            <person name="Williams K.H."/>
            <person name="Hubbard S.S."/>
            <person name="Banfield J.F."/>
        </authorList>
    </citation>
    <scope>NUCLEOTIDE SEQUENCE [LARGE SCALE GENOMIC DNA]</scope>
</reference>
<dbReference type="AlphaFoldDB" id="A0A1F6TPC6"/>
<evidence type="ECO:0000313" key="1">
    <source>
        <dbReference type="EMBL" id="OGI46994.1"/>
    </source>
</evidence>
<gene>
    <name evidence="1" type="ORF">A2151_04645</name>
</gene>
<evidence type="ECO:0008006" key="3">
    <source>
        <dbReference type="Google" id="ProtNLM"/>
    </source>
</evidence>
<accession>A0A1F6TPC6</accession>
<dbReference type="Proteomes" id="UP000178885">
    <property type="component" value="Unassembled WGS sequence"/>
</dbReference>
<proteinExistence type="predicted"/>
<comment type="caution">
    <text evidence="1">The sequence shown here is derived from an EMBL/GenBank/DDBJ whole genome shotgun (WGS) entry which is preliminary data.</text>
</comment>
<evidence type="ECO:0000313" key="2">
    <source>
        <dbReference type="Proteomes" id="UP000178885"/>
    </source>
</evidence>
<name>A0A1F6TPC6_9PROT</name>
<sequence length="75" mass="8744">MPYYVFRISPEKQFTPAGSFEKYPEAKEACRRLRAEGSPDDPNAVRMIFAQSEHEARRLLSEKRQPSSPLEEWEA</sequence>
<protein>
    <recommendedName>
        <fullName evidence="3">SPOR domain-containing protein</fullName>
    </recommendedName>
</protein>